<keyword evidence="1" id="KW-0472">Membrane</keyword>
<evidence type="ECO:0000256" key="1">
    <source>
        <dbReference type="SAM" id="Phobius"/>
    </source>
</evidence>
<feature type="transmembrane region" description="Helical" evidence="1">
    <location>
        <begin position="5"/>
        <end position="25"/>
    </location>
</feature>
<dbReference type="AlphaFoldDB" id="A0A9E7HGZ3"/>
<name>A0A9E7HGZ3_9LILI</name>
<dbReference type="Proteomes" id="UP001055439">
    <property type="component" value="Chromosome 8"/>
</dbReference>
<evidence type="ECO:0000313" key="2">
    <source>
        <dbReference type="EMBL" id="URE29802.1"/>
    </source>
</evidence>
<dbReference type="EMBL" id="CP097510">
    <property type="protein sequence ID" value="URE29802.1"/>
    <property type="molecule type" value="Genomic_DNA"/>
</dbReference>
<keyword evidence="1" id="KW-0812">Transmembrane</keyword>
<keyword evidence="3" id="KW-1185">Reference proteome</keyword>
<accession>A0A9E7HGZ3</accession>
<proteinExistence type="predicted"/>
<protein>
    <submittedName>
        <fullName evidence="2">Elongation of fatty acids protein</fullName>
    </submittedName>
</protein>
<reference evidence="2" key="1">
    <citation type="submission" date="2022-05" db="EMBL/GenBank/DDBJ databases">
        <title>The Musa troglodytarum L. genome provides insights into the mechanism of non-climacteric behaviour and enrichment of carotenoids.</title>
        <authorList>
            <person name="Wang J."/>
        </authorList>
    </citation>
    <scope>NUCLEOTIDE SEQUENCE</scope>
    <source>
        <tissue evidence="2">Leaf</tissue>
    </source>
</reference>
<keyword evidence="1" id="KW-1133">Transmembrane helix</keyword>
<evidence type="ECO:0000313" key="3">
    <source>
        <dbReference type="Proteomes" id="UP001055439"/>
    </source>
</evidence>
<organism evidence="2 3">
    <name type="scientific">Musa troglodytarum</name>
    <name type="common">fe'i banana</name>
    <dbReference type="NCBI Taxonomy" id="320322"/>
    <lineage>
        <taxon>Eukaryota</taxon>
        <taxon>Viridiplantae</taxon>
        <taxon>Streptophyta</taxon>
        <taxon>Embryophyta</taxon>
        <taxon>Tracheophyta</taxon>
        <taxon>Spermatophyta</taxon>
        <taxon>Magnoliopsida</taxon>
        <taxon>Liliopsida</taxon>
        <taxon>Zingiberales</taxon>
        <taxon>Musaceae</taxon>
        <taxon>Musa</taxon>
    </lineage>
</organism>
<sequence length="77" mass="8286">MPIALVTNAAVHVAIFLVSGVFLLYHFTGGGFEGMRGWLFNAALNASLLALFIDFRLKAYKEAKNNPKKVIAASTAS</sequence>
<gene>
    <name evidence="2" type="ORF">MUK42_15511</name>
</gene>
<feature type="transmembrane region" description="Helical" evidence="1">
    <location>
        <begin position="37"/>
        <end position="55"/>
    </location>
</feature>